<dbReference type="EMBL" id="BAABCV010000004">
    <property type="protein sequence ID" value="GAA4093555.1"/>
    <property type="molecule type" value="Genomic_DNA"/>
</dbReference>
<evidence type="ECO:0008006" key="3">
    <source>
        <dbReference type="Google" id="ProtNLM"/>
    </source>
</evidence>
<keyword evidence="2" id="KW-1185">Reference proteome</keyword>
<gene>
    <name evidence="1" type="ORF">GCM10022392_15060</name>
</gene>
<dbReference type="Proteomes" id="UP001500841">
    <property type="component" value="Unassembled WGS sequence"/>
</dbReference>
<reference evidence="2" key="1">
    <citation type="journal article" date="2019" name="Int. J. Syst. Evol. Microbiol.">
        <title>The Global Catalogue of Microorganisms (GCM) 10K type strain sequencing project: providing services to taxonomists for standard genome sequencing and annotation.</title>
        <authorList>
            <consortium name="The Broad Institute Genomics Platform"/>
            <consortium name="The Broad Institute Genome Sequencing Center for Infectious Disease"/>
            <person name="Wu L."/>
            <person name="Ma J."/>
        </authorList>
    </citation>
    <scope>NUCLEOTIDE SEQUENCE [LARGE SCALE GENOMIC DNA]</scope>
    <source>
        <strain evidence="2">JCM 17085</strain>
    </source>
</reference>
<evidence type="ECO:0000313" key="2">
    <source>
        <dbReference type="Proteomes" id="UP001500841"/>
    </source>
</evidence>
<proteinExistence type="predicted"/>
<dbReference type="RefSeq" id="WP_345102440.1">
    <property type="nucleotide sequence ID" value="NZ_BAABCV010000004.1"/>
</dbReference>
<evidence type="ECO:0000313" key="1">
    <source>
        <dbReference type="EMBL" id="GAA4093555.1"/>
    </source>
</evidence>
<comment type="caution">
    <text evidence="1">The sequence shown here is derived from an EMBL/GenBank/DDBJ whole genome shotgun (WGS) entry which is preliminary data.</text>
</comment>
<organism evidence="1 2">
    <name type="scientific">Mucilaginibacter panaciglaebae</name>
    <dbReference type="NCBI Taxonomy" id="502331"/>
    <lineage>
        <taxon>Bacteria</taxon>
        <taxon>Pseudomonadati</taxon>
        <taxon>Bacteroidota</taxon>
        <taxon>Sphingobacteriia</taxon>
        <taxon>Sphingobacteriales</taxon>
        <taxon>Sphingobacteriaceae</taxon>
        <taxon>Mucilaginibacter</taxon>
    </lineage>
</organism>
<name>A0ABP7WPB3_9SPHI</name>
<protein>
    <recommendedName>
        <fullName evidence="3">DUF4369 domain-containing protein</fullName>
    </recommendedName>
</protein>
<accession>A0ABP7WPB3</accession>
<sequence length="200" mass="23282">MKPVLLSLFLILNIGFLYAQETLQKDAIIITKKNDTIKTSIKISTYDIDDEVFIHGSDFRSKIRLSNPTDKKFIPSEDVKYLEFELQGNKVEFVSVESVPELSKYKMPPLFRRMQVGKLNWYKSYSWDNYNFTENFLEYFFLSGQGVHKIGMFNSLQKQLKKITQSKPDLVPKIESINKVFVLGRDKQIADVVSAYNNNK</sequence>